<feature type="compositionally biased region" description="Polar residues" evidence="10">
    <location>
        <begin position="40"/>
        <end position="64"/>
    </location>
</feature>
<evidence type="ECO:0000256" key="5">
    <source>
        <dbReference type="ARBA" id="ARBA00022833"/>
    </source>
</evidence>
<evidence type="ECO:0000256" key="2">
    <source>
        <dbReference type="ARBA" id="ARBA00022723"/>
    </source>
</evidence>
<feature type="compositionally biased region" description="Low complexity" evidence="10">
    <location>
        <begin position="427"/>
        <end position="444"/>
    </location>
</feature>
<dbReference type="PANTHER" id="PTHR23235">
    <property type="entry name" value="KRUEPPEL-LIKE TRANSCRIPTION FACTOR"/>
    <property type="match status" value="1"/>
</dbReference>
<evidence type="ECO:0000256" key="6">
    <source>
        <dbReference type="ARBA" id="ARBA00023015"/>
    </source>
</evidence>
<dbReference type="OMA" id="TYENEDM"/>
<dbReference type="HOGENOM" id="CLU_010433_1_0_1"/>
<feature type="region of interest" description="Disordered" evidence="10">
    <location>
        <begin position="392"/>
        <end position="450"/>
    </location>
</feature>
<dbReference type="GeneID" id="8200958"/>
<reference evidence="12 13" key="1">
    <citation type="journal article" date="2009" name="Nat. Biotechnol.">
        <title>Genome sequence of the recombinant protein production host Pichia pastoris.</title>
        <authorList>
            <person name="De Schutter K."/>
            <person name="Lin Y.C."/>
            <person name="Tiels P."/>
            <person name="Van Hecke A."/>
            <person name="Glinka S."/>
            <person name="Weber-Lehmann J."/>
            <person name="Rouze P."/>
            <person name="Van de Peer Y."/>
            <person name="Callewaert N."/>
        </authorList>
    </citation>
    <scope>NUCLEOTIDE SEQUENCE [LARGE SCALE GENOMIC DNA]</scope>
    <source>
        <strain evidence="13">GS115 / ATCC 20864</strain>
    </source>
</reference>
<feature type="region of interest" description="Disordered" evidence="10">
    <location>
        <begin position="135"/>
        <end position="154"/>
    </location>
</feature>
<evidence type="ECO:0000256" key="1">
    <source>
        <dbReference type="ARBA" id="ARBA00004123"/>
    </source>
</evidence>
<feature type="domain" description="C2H2-type" evidence="11">
    <location>
        <begin position="646"/>
        <end position="673"/>
    </location>
</feature>
<evidence type="ECO:0000256" key="4">
    <source>
        <dbReference type="ARBA" id="ARBA00022771"/>
    </source>
</evidence>
<feature type="compositionally biased region" description="Low complexity" evidence="10">
    <location>
        <begin position="280"/>
        <end position="295"/>
    </location>
</feature>
<feature type="domain" description="C2H2-type" evidence="11">
    <location>
        <begin position="590"/>
        <end position="617"/>
    </location>
</feature>
<dbReference type="Pfam" id="PF00096">
    <property type="entry name" value="zf-C2H2"/>
    <property type="match status" value="4"/>
</dbReference>
<dbReference type="InterPro" id="IPR036236">
    <property type="entry name" value="Znf_C2H2_sf"/>
</dbReference>
<dbReference type="AlphaFoldDB" id="C4R753"/>
<feature type="compositionally biased region" description="Polar residues" evidence="10">
    <location>
        <begin position="1"/>
        <end position="30"/>
    </location>
</feature>
<evidence type="ECO:0000256" key="10">
    <source>
        <dbReference type="SAM" id="MobiDB-lite"/>
    </source>
</evidence>
<evidence type="ECO:0000313" key="12">
    <source>
        <dbReference type="EMBL" id="CAY71428.1"/>
    </source>
</evidence>
<feature type="compositionally biased region" description="Polar residues" evidence="10">
    <location>
        <begin position="392"/>
        <end position="415"/>
    </location>
</feature>
<evidence type="ECO:0000256" key="3">
    <source>
        <dbReference type="ARBA" id="ARBA00022737"/>
    </source>
</evidence>
<dbReference type="FunFam" id="3.30.160.60:FF:000130">
    <property type="entry name" value="Spalt-like transcription factor 4"/>
    <property type="match status" value="1"/>
</dbReference>
<feature type="compositionally biased region" description="Polar residues" evidence="10">
    <location>
        <begin position="321"/>
        <end position="335"/>
    </location>
</feature>
<keyword evidence="8" id="KW-0539">Nucleus</keyword>
<feature type="region of interest" description="Disordered" evidence="10">
    <location>
        <begin position="750"/>
        <end position="781"/>
    </location>
</feature>
<dbReference type="SMR" id="C4R753"/>
<feature type="region of interest" description="Disordered" evidence="10">
    <location>
        <begin position="470"/>
        <end position="527"/>
    </location>
</feature>
<dbReference type="PROSITE" id="PS50157">
    <property type="entry name" value="ZINC_FINGER_C2H2_2"/>
    <property type="match status" value="4"/>
</dbReference>
<sequence length="781" mass="87174">MQSIHTNTESAPTVPPNNDSYRMSPNSKTPGDSDKEQAGENANNSRSGMDPSHSNTGNNSTGAIVNQAVSDIDHSAFPRNDSLSQFFPRFSFDSNASNSLSMSFGGDGTPSFSYNSNSELPRGYSVVGPALNNVSFNKKGSTSKETKSKPPNNEVYALPYQGSDYFNRRPSDQLDPFIPSLQSSRSRQGSMLHRPRQMSILASNTGGESQSDFDSFLRKDGFKGMLVDQGDLLDNIGNFDGQYHRNSILPFPRLSISAPSNQGLYGNQTPPFAPQTTGVQQNTNPNQYQNQNQLNYRGKPGPYIKTDPTKQDDEERRGPQDATQPKQEYTFNSKVASKEPSLSPSPAASYPPEDKKAHTQQNATGSINVNNSINNVQGSKQFQYQQVPTAGQYYTQNPPLPSQNDQGQHITQVPQIPSHPLAPDHLQQQQQQQPQQQQQQPQQQAYGRQQNYSMSQYQPKANMYYQQYPQSGFQYPNTSNTQIPMTPQNQQQNRSTKKAKTIQSQSAIASPRDLSPGSPPTSGNETVRPLVGATKIDQLMLVIQARNKGITKPIARAPDGSIIEDETVIPKVNDLVGGIEKPHSKGSKQHECPHCFKKFTQATHLEVHIRSHIGLKPYACEYCGKRFTQGGNLRTHLRLHTGEKPFECNTCHKKFSRKGNLQAHRLTHENFKPFVCKLDDCNKTFTQLGNLKAHQNRFHFESLNMLTTKLASLSASGEEDLQTAFNKLPQQERELLEYFSNLYKNLNRGIRGRGGGAHSPQQQLPQEEEKQVDQQQNYYMT</sequence>
<dbReference type="STRING" id="644223.C4R753"/>
<evidence type="ECO:0000313" key="13">
    <source>
        <dbReference type="Proteomes" id="UP000000314"/>
    </source>
</evidence>
<dbReference type="InterPro" id="IPR013087">
    <property type="entry name" value="Znf_C2H2_type"/>
</dbReference>
<keyword evidence="3" id="KW-0677">Repeat</keyword>
<evidence type="ECO:0000256" key="9">
    <source>
        <dbReference type="PROSITE-ProRule" id="PRU00042"/>
    </source>
</evidence>
<dbReference type="FunFam" id="3.30.160.60:FF:002157">
    <property type="entry name" value="Transcription factor"/>
    <property type="match status" value="1"/>
</dbReference>
<keyword evidence="13" id="KW-1185">Reference proteome</keyword>
<feature type="region of interest" description="Disordered" evidence="10">
    <location>
        <begin position="260"/>
        <end position="361"/>
    </location>
</feature>
<evidence type="ECO:0000259" key="11">
    <source>
        <dbReference type="PROSITE" id="PS50157"/>
    </source>
</evidence>
<dbReference type="Proteomes" id="UP000000314">
    <property type="component" value="Chromosome 4"/>
</dbReference>
<dbReference type="PANTHER" id="PTHR23235:SF142">
    <property type="entry name" value="ZINC FINGER PROTEIN 384"/>
    <property type="match status" value="1"/>
</dbReference>
<keyword evidence="4 9" id="KW-0863">Zinc-finger</keyword>
<comment type="subcellular location">
    <subcellularLocation>
        <location evidence="1">Nucleus</location>
    </subcellularLocation>
</comment>
<organism evidence="12 13">
    <name type="scientific">Komagataella phaffii (strain GS115 / ATCC 20864)</name>
    <name type="common">Yeast</name>
    <name type="synonym">Pichia pastoris</name>
    <dbReference type="NCBI Taxonomy" id="644223"/>
    <lineage>
        <taxon>Eukaryota</taxon>
        <taxon>Fungi</taxon>
        <taxon>Dikarya</taxon>
        <taxon>Ascomycota</taxon>
        <taxon>Saccharomycotina</taxon>
        <taxon>Pichiomycetes</taxon>
        <taxon>Pichiales</taxon>
        <taxon>Pichiaceae</taxon>
        <taxon>Komagataella</taxon>
    </lineage>
</organism>
<gene>
    <name evidence="12" type="ordered locus">PAS_chr4_0202</name>
</gene>
<feature type="compositionally biased region" description="Low complexity" evidence="10">
    <location>
        <begin position="338"/>
        <end position="351"/>
    </location>
</feature>
<evidence type="ECO:0000256" key="7">
    <source>
        <dbReference type="ARBA" id="ARBA00023163"/>
    </source>
</evidence>
<feature type="region of interest" description="Disordered" evidence="10">
    <location>
        <begin position="1"/>
        <end position="64"/>
    </location>
</feature>
<evidence type="ECO:0000256" key="8">
    <source>
        <dbReference type="ARBA" id="ARBA00023242"/>
    </source>
</evidence>
<feature type="domain" description="C2H2-type" evidence="11">
    <location>
        <begin position="674"/>
        <end position="699"/>
    </location>
</feature>
<keyword evidence="7" id="KW-0804">Transcription</keyword>
<accession>C4R753</accession>
<feature type="compositionally biased region" description="Basic and acidic residues" evidence="10">
    <location>
        <begin position="307"/>
        <end position="319"/>
    </location>
</feature>
<keyword evidence="5" id="KW-0862">Zinc</keyword>
<feature type="compositionally biased region" description="Polar residues" evidence="10">
    <location>
        <begin position="260"/>
        <end position="279"/>
    </location>
</feature>
<feature type="domain" description="C2H2-type" evidence="11">
    <location>
        <begin position="618"/>
        <end position="645"/>
    </location>
</feature>
<keyword evidence="6" id="KW-0805">Transcription regulation</keyword>
<dbReference type="SUPFAM" id="SSF57667">
    <property type="entry name" value="beta-beta-alpha zinc fingers"/>
    <property type="match status" value="2"/>
</dbReference>
<dbReference type="FunFam" id="3.30.160.60:FF:001907">
    <property type="entry name" value="AZF1 (YOR113W)"/>
    <property type="match status" value="1"/>
</dbReference>
<dbReference type="eggNOG" id="KOG1721">
    <property type="taxonomic scope" value="Eukaryota"/>
</dbReference>
<dbReference type="GO" id="GO:0000978">
    <property type="term" value="F:RNA polymerase II cis-regulatory region sequence-specific DNA binding"/>
    <property type="evidence" value="ECO:0007669"/>
    <property type="project" value="TreeGrafter"/>
</dbReference>
<name>C4R753_KOMPG</name>
<dbReference type="OrthoDB" id="427030at2759"/>
<dbReference type="PROSITE" id="PS00028">
    <property type="entry name" value="ZINC_FINGER_C2H2_1"/>
    <property type="match status" value="4"/>
</dbReference>
<proteinExistence type="predicted"/>
<dbReference type="GO" id="GO:0000981">
    <property type="term" value="F:DNA-binding transcription factor activity, RNA polymerase II-specific"/>
    <property type="evidence" value="ECO:0007669"/>
    <property type="project" value="TreeGrafter"/>
</dbReference>
<dbReference type="Gene3D" id="3.30.160.60">
    <property type="entry name" value="Classic Zinc Finger"/>
    <property type="match status" value="4"/>
</dbReference>
<feature type="compositionally biased region" description="Polar residues" evidence="10">
    <location>
        <begin position="470"/>
        <end position="494"/>
    </location>
</feature>
<protein>
    <submittedName>
        <fullName evidence="12">Zinc-finger transcription factor</fullName>
    </submittedName>
</protein>
<dbReference type="SMART" id="SM00355">
    <property type="entry name" value="ZnF_C2H2"/>
    <property type="match status" value="4"/>
</dbReference>
<dbReference type="GO" id="GO:0008270">
    <property type="term" value="F:zinc ion binding"/>
    <property type="evidence" value="ECO:0007669"/>
    <property type="project" value="UniProtKB-KW"/>
</dbReference>
<dbReference type="EMBL" id="FN392322">
    <property type="protein sequence ID" value="CAY71428.1"/>
    <property type="molecule type" value="Genomic_DNA"/>
</dbReference>
<dbReference type="InParanoid" id="C4R753"/>
<keyword evidence="2" id="KW-0479">Metal-binding</keyword>
<dbReference type="KEGG" id="ppa:PAS_chr4_0202"/>
<dbReference type="RefSeq" id="XP_002493607.1">
    <property type="nucleotide sequence ID" value="XM_002493562.1"/>
</dbReference>
<dbReference type="GO" id="GO:0005634">
    <property type="term" value="C:nucleus"/>
    <property type="evidence" value="ECO:0007669"/>
    <property type="project" value="UniProtKB-SubCell"/>
</dbReference>